<evidence type="ECO:0000313" key="2">
    <source>
        <dbReference type="Proteomes" id="UP000195667"/>
    </source>
</evidence>
<dbReference type="RefSeq" id="WP_087142534.1">
    <property type="nucleotide sequence ID" value="NZ_FUKI01000051.1"/>
</dbReference>
<keyword evidence="2" id="KW-1185">Reference proteome</keyword>
<dbReference type="EMBL" id="FUKI01000051">
    <property type="protein sequence ID" value="SJM90429.1"/>
    <property type="molecule type" value="Genomic_DNA"/>
</dbReference>
<evidence type="ECO:0000313" key="1">
    <source>
        <dbReference type="EMBL" id="SJM90429.1"/>
    </source>
</evidence>
<proteinExistence type="predicted"/>
<organism evidence="1 2">
    <name type="scientific">Crenothrix polyspora</name>
    <dbReference type="NCBI Taxonomy" id="360316"/>
    <lineage>
        <taxon>Bacteria</taxon>
        <taxon>Pseudomonadati</taxon>
        <taxon>Pseudomonadota</taxon>
        <taxon>Gammaproteobacteria</taxon>
        <taxon>Methylococcales</taxon>
        <taxon>Crenotrichaceae</taxon>
        <taxon>Crenothrix</taxon>
    </lineage>
</organism>
<reference evidence="2" key="1">
    <citation type="submission" date="2017-02" db="EMBL/GenBank/DDBJ databases">
        <authorList>
            <person name="Daims H."/>
        </authorList>
    </citation>
    <scope>NUCLEOTIDE SEQUENCE [LARGE SCALE GENOMIC DNA]</scope>
</reference>
<dbReference type="OrthoDB" id="6387717at2"/>
<accession>A0A1R4H3J9</accession>
<name>A0A1R4H3J9_9GAMM</name>
<dbReference type="Proteomes" id="UP000195667">
    <property type="component" value="Unassembled WGS sequence"/>
</dbReference>
<protein>
    <submittedName>
        <fullName evidence="1">Uncharacterized protein</fullName>
    </submittedName>
</protein>
<dbReference type="AlphaFoldDB" id="A0A1R4H3J9"/>
<gene>
    <name evidence="1" type="ORF">CRENPOLYSF1_1440006</name>
</gene>
<sequence length="86" mass="10116">MTIQNSEKQKRYRESRLKSGDRHLTCWLDQTDNERLLKLMASLGYGDKGKLQDGYTEVIRMALEQLEKKLNPPRYGLIRFVPQEST</sequence>